<evidence type="ECO:0000313" key="3">
    <source>
        <dbReference type="Proteomes" id="UP000199370"/>
    </source>
</evidence>
<keyword evidence="1" id="KW-0472">Membrane</keyword>
<reference evidence="2 3" key="1">
    <citation type="submission" date="2016-10" db="EMBL/GenBank/DDBJ databases">
        <authorList>
            <person name="de Groot N.N."/>
        </authorList>
    </citation>
    <scope>NUCLEOTIDE SEQUENCE [LARGE SCALE GENOMIC DNA]</scope>
    <source>
        <strain evidence="3">EB21,IBRC-M 10013,KCTC 4048</strain>
    </source>
</reference>
<keyword evidence="1" id="KW-0812">Transmembrane</keyword>
<evidence type="ECO:0000313" key="2">
    <source>
        <dbReference type="EMBL" id="SDN42701.1"/>
    </source>
</evidence>
<evidence type="ECO:0000256" key="1">
    <source>
        <dbReference type="SAM" id="Phobius"/>
    </source>
</evidence>
<keyword evidence="1" id="KW-1133">Transmembrane helix</keyword>
<name>A0A1H0BAR4_9EURY</name>
<gene>
    <name evidence="2" type="ORF">SAMN05192554_13612</name>
</gene>
<organism evidence="2 3">
    <name type="scientific">Haloarchaeobius iranensis</name>
    <dbReference type="NCBI Taxonomy" id="996166"/>
    <lineage>
        <taxon>Archaea</taxon>
        <taxon>Methanobacteriati</taxon>
        <taxon>Methanobacteriota</taxon>
        <taxon>Stenosarchaea group</taxon>
        <taxon>Halobacteria</taxon>
        <taxon>Halobacteriales</taxon>
        <taxon>Halorubellaceae</taxon>
        <taxon>Haloarchaeobius</taxon>
    </lineage>
</organism>
<proteinExistence type="predicted"/>
<sequence length="30" mass="3140">MSDPTARLLGMVFCAVVLVGSLVWFGVSLA</sequence>
<keyword evidence="3" id="KW-1185">Reference proteome</keyword>
<dbReference type="Proteomes" id="UP000199370">
    <property type="component" value="Unassembled WGS sequence"/>
</dbReference>
<feature type="transmembrane region" description="Helical" evidence="1">
    <location>
        <begin position="6"/>
        <end position="27"/>
    </location>
</feature>
<accession>A0A1H0BAR4</accession>
<dbReference type="EMBL" id="FNIA01000036">
    <property type="protein sequence ID" value="SDN42701.1"/>
    <property type="molecule type" value="Genomic_DNA"/>
</dbReference>
<dbReference type="AlphaFoldDB" id="A0A1H0BAR4"/>
<protein>
    <submittedName>
        <fullName evidence="2">Uncharacterized protein</fullName>
    </submittedName>
</protein>
<dbReference type="STRING" id="996166.SAMN05192554_13612"/>